<feature type="region of interest" description="Disordered" evidence="1">
    <location>
        <begin position="518"/>
        <end position="547"/>
    </location>
</feature>
<sequence length="617" mass="68013">MENALDLVNDYWAKSSFARPVLPTQKKPRKSSRKKLITKANLRKPGQKRGRPPKTRINRQPSSSASPPPEAETSPPSNARQLPEDTQSTPQHSNHMENAAPSNQATKESCTPPTTAVSVYTMLLGHHKKETTSTPSTSPKQPATPADTLSNEPEPLADKPPQQPDSVSSSPPPCIVRPHISSSTSTSHSMKGTSSAHHQQQSLPQSRGLVIPYRAPLDYPGSFYVRRFSPTAQHAIRSISYQRPPASETLQHPDNQKQKSLTTLPPSPQSQQPHKQPQFRPITGALTTRPPPRNHVLLSRPISTPRPLANSPNAAHGKVIYLSQPPQQWSTTLTVPRSVYDALAAPSLQPSMFQRPTYCSSVAAPSVTHFFPSQSPLSSTTQSVAPYPTIPRSSLQARSSSIPRPKTPTPPPHNPSPTASCPSPPSPVSRASSTSSSTTPQLSRTLRSTPSVPPDEVLFSFVPGLASTDENLKMNGRMLVHPYPRRNHRIPTVIPPLLDNHNQNEPTMTEEGYSWKPAQHVPQKRDLRGNTRDSTDTPDFPLFDGSTPTNEDFRKDWNWECDVIEVVSAVAIGDKPLIYYSVRWNDRVISTHQGEVVRDRCPKQLLAFMERHMSAPK</sequence>
<evidence type="ECO:0000313" key="2">
    <source>
        <dbReference type="EMBL" id="ORX58040.1"/>
    </source>
</evidence>
<feature type="compositionally biased region" description="Low complexity" evidence="1">
    <location>
        <begin position="269"/>
        <end position="278"/>
    </location>
</feature>
<feature type="compositionally biased region" description="Low complexity" evidence="1">
    <location>
        <begin position="61"/>
        <end position="77"/>
    </location>
</feature>
<feature type="compositionally biased region" description="Basic residues" evidence="1">
    <location>
        <begin position="26"/>
        <end position="57"/>
    </location>
</feature>
<keyword evidence="3" id="KW-1185">Reference proteome</keyword>
<reference evidence="2 3" key="1">
    <citation type="submission" date="2016-07" db="EMBL/GenBank/DDBJ databases">
        <title>Pervasive Adenine N6-methylation of Active Genes in Fungi.</title>
        <authorList>
            <consortium name="DOE Joint Genome Institute"/>
            <person name="Mondo S.J."/>
            <person name="Dannebaum R.O."/>
            <person name="Kuo R.C."/>
            <person name="Labutti K."/>
            <person name="Haridas S."/>
            <person name="Kuo A."/>
            <person name="Salamov A."/>
            <person name="Ahrendt S.R."/>
            <person name="Lipzen A."/>
            <person name="Sullivan W."/>
            <person name="Andreopoulos W.B."/>
            <person name="Clum A."/>
            <person name="Lindquist E."/>
            <person name="Daum C."/>
            <person name="Ramamoorthy G.K."/>
            <person name="Gryganskyi A."/>
            <person name="Culley D."/>
            <person name="Magnuson J.K."/>
            <person name="James T.Y."/>
            <person name="O'Malley M.A."/>
            <person name="Stajich J.E."/>
            <person name="Spatafora J.W."/>
            <person name="Visel A."/>
            <person name="Grigoriev I.V."/>
        </authorList>
    </citation>
    <scope>NUCLEOTIDE SEQUENCE [LARGE SCALE GENOMIC DNA]</scope>
    <source>
        <strain evidence="2 3">NRRL 3301</strain>
    </source>
</reference>
<feature type="compositionally biased region" description="Polar residues" evidence="1">
    <location>
        <begin position="78"/>
        <end position="93"/>
    </location>
</feature>
<accession>A0A1X2GNR2</accession>
<dbReference type="EMBL" id="MCGT01000007">
    <property type="protein sequence ID" value="ORX58040.1"/>
    <property type="molecule type" value="Genomic_DNA"/>
</dbReference>
<feature type="compositionally biased region" description="Low complexity" evidence="1">
    <location>
        <begin position="132"/>
        <end position="145"/>
    </location>
</feature>
<feature type="compositionally biased region" description="Pro residues" evidence="1">
    <location>
        <begin position="405"/>
        <end position="415"/>
    </location>
</feature>
<dbReference type="Proteomes" id="UP000242146">
    <property type="component" value="Unassembled WGS sequence"/>
</dbReference>
<feature type="compositionally biased region" description="Low complexity" evidence="1">
    <location>
        <begin position="181"/>
        <end position="195"/>
    </location>
</feature>
<feature type="compositionally biased region" description="Basic and acidic residues" evidence="1">
    <location>
        <begin position="523"/>
        <end position="535"/>
    </location>
</feature>
<feature type="region of interest" description="Disordered" evidence="1">
    <location>
        <begin position="15"/>
        <end position="112"/>
    </location>
</feature>
<feature type="compositionally biased region" description="Polar residues" evidence="1">
    <location>
        <begin position="196"/>
        <end position="205"/>
    </location>
</feature>
<evidence type="ECO:0008006" key="4">
    <source>
        <dbReference type="Google" id="ProtNLM"/>
    </source>
</evidence>
<organism evidence="2 3">
    <name type="scientific">Hesseltinella vesiculosa</name>
    <dbReference type="NCBI Taxonomy" id="101127"/>
    <lineage>
        <taxon>Eukaryota</taxon>
        <taxon>Fungi</taxon>
        <taxon>Fungi incertae sedis</taxon>
        <taxon>Mucoromycota</taxon>
        <taxon>Mucoromycotina</taxon>
        <taxon>Mucoromycetes</taxon>
        <taxon>Mucorales</taxon>
        <taxon>Cunninghamellaceae</taxon>
        <taxon>Hesseltinella</taxon>
    </lineage>
</organism>
<feature type="region of interest" description="Disordered" evidence="1">
    <location>
        <begin position="243"/>
        <end position="312"/>
    </location>
</feature>
<evidence type="ECO:0000256" key="1">
    <source>
        <dbReference type="SAM" id="MobiDB-lite"/>
    </source>
</evidence>
<proteinExistence type="predicted"/>
<feature type="region of interest" description="Disordered" evidence="1">
    <location>
        <begin position="373"/>
        <end position="454"/>
    </location>
</feature>
<protein>
    <recommendedName>
        <fullName evidence="4">Chromo shadow domain-containing protein</fullName>
    </recommendedName>
</protein>
<name>A0A1X2GNR2_9FUNG</name>
<feature type="compositionally biased region" description="Low complexity" evidence="1">
    <location>
        <begin position="428"/>
        <end position="449"/>
    </location>
</feature>
<evidence type="ECO:0000313" key="3">
    <source>
        <dbReference type="Proteomes" id="UP000242146"/>
    </source>
</evidence>
<comment type="caution">
    <text evidence="2">The sequence shown here is derived from an EMBL/GenBank/DDBJ whole genome shotgun (WGS) entry which is preliminary data.</text>
</comment>
<gene>
    <name evidence="2" type="ORF">DM01DRAFT_164126</name>
</gene>
<dbReference type="OrthoDB" id="433924at2759"/>
<feature type="region of interest" description="Disordered" evidence="1">
    <location>
        <begin position="129"/>
        <end position="206"/>
    </location>
</feature>
<feature type="compositionally biased region" description="Polar residues" evidence="1">
    <location>
        <begin position="100"/>
        <end position="112"/>
    </location>
</feature>
<dbReference type="AlphaFoldDB" id="A0A1X2GNR2"/>
<feature type="compositionally biased region" description="Polar residues" evidence="1">
    <location>
        <begin position="248"/>
        <end position="264"/>
    </location>
</feature>
<dbReference type="Gene3D" id="2.40.50.40">
    <property type="match status" value="1"/>
</dbReference>
<feature type="compositionally biased region" description="Low complexity" evidence="1">
    <location>
        <begin position="373"/>
        <end position="383"/>
    </location>
</feature>